<comment type="caution">
    <text evidence="2">The sequence shown here is derived from an EMBL/GenBank/DDBJ whole genome shotgun (WGS) entry which is preliminary data.</text>
</comment>
<evidence type="ECO:0000313" key="3">
    <source>
        <dbReference type="Proteomes" id="UP000238479"/>
    </source>
</evidence>
<accession>A0A2P6P1N1</accession>
<keyword evidence="1" id="KW-1133">Transmembrane helix</keyword>
<evidence type="ECO:0000313" key="2">
    <source>
        <dbReference type="EMBL" id="PRQ15830.1"/>
    </source>
</evidence>
<protein>
    <submittedName>
        <fullName evidence="2">Uncharacterized protein</fullName>
    </submittedName>
</protein>
<keyword evidence="1" id="KW-0812">Transmembrane</keyword>
<gene>
    <name evidence="2" type="ORF">RchiOBHm_Chr7g0177691</name>
</gene>
<organism evidence="2 3">
    <name type="scientific">Rosa chinensis</name>
    <name type="common">China rose</name>
    <dbReference type="NCBI Taxonomy" id="74649"/>
    <lineage>
        <taxon>Eukaryota</taxon>
        <taxon>Viridiplantae</taxon>
        <taxon>Streptophyta</taxon>
        <taxon>Embryophyta</taxon>
        <taxon>Tracheophyta</taxon>
        <taxon>Spermatophyta</taxon>
        <taxon>Magnoliopsida</taxon>
        <taxon>eudicotyledons</taxon>
        <taxon>Gunneridae</taxon>
        <taxon>Pentapetalae</taxon>
        <taxon>rosids</taxon>
        <taxon>fabids</taxon>
        <taxon>Rosales</taxon>
        <taxon>Rosaceae</taxon>
        <taxon>Rosoideae</taxon>
        <taxon>Rosoideae incertae sedis</taxon>
        <taxon>Rosa</taxon>
    </lineage>
</organism>
<name>A0A2P6P1N1_ROSCH</name>
<evidence type="ECO:0000256" key="1">
    <source>
        <dbReference type="SAM" id="Phobius"/>
    </source>
</evidence>
<keyword evidence="1" id="KW-0472">Membrane</keyword>
<reference evidence="2 3" key="1">
    <citation type="journal article" date="2018" name="Nat. Genet.">
        <title>The Rosa genome provides new insights in the design of modern roses.</title>
        <authorList>
            <person name="Bendahmane M."/>
        </authorList>
    </citation>
    <scope>NUCLEOTIDE SEQUENCE [LARGE SCALE GENOMIC DNA]</scope>
    <source>
        <strain evidence="3">cv. Old Blush</strain>
    </source>
</reference>
<sequence length="70" mass="8376">MKIDHPHIYSTFKRSINSSALRWRRKRLYKLPRLGHPLFLGFLVIIILIITTIMFMFIMCSLCSVYVLDF</sequence>
<proteinExistence type="predicted"/>
<feature type="transmembrane region" description="Helical" evidence="1">
    <location>
        <begin position="34"/>
        <end position="67"/>
    </location>
</feature>
<dbReference type="Proteomes" id="UP000238479">
    <property type="component" value="Chromosome 7"/>
</dbReference>
<keyword evidence="3" id="KW-1185">Reference proteome</keyword>
<dbReference type="EMBL" id="PDCK01000045">
    <property type="protein sequence ID" value="PRQ15830.1"/>
    <property type="molecule type" value="Genomic_DNA"/>
</dbReference>
<dbReference type="Gramene" id="PRQ15830">
    <property type="protein sequence ID" value="PRQ15830"/>
    <property type="gene ID" value="RchiOBHm_Chr7g0177691"/>
</dbReference>
<dbReference type="AlphaFoldDB" id="A0A2P6P1N1"/>